<organism evidence="1 2">
    <name type="scientific">Favolaschia claudopus</name>
    <dbReference type="NCBI Taxonomy" id="2862362"/>
    <lineage>
        <taxon>Eukaryota</taxon>
        <taxon>Fungi</taxon>
        <taxon>Dikarya</taxon>
        <taxon>Basidiomycota</taxon>
        <taxon>Agaricomycotina</taxon>
        <taxon>Agaricomycetes</taxon>
        <taxon>Agaricomycetidae</taxon>
        <taxon>Agaricales</taxon>
        <taxon>Marasmiineae</taxon>
        <taxon>Mycenaceae</taxon>
        <taxon>Favolaschia</taxon>
    </lineage>
</organism>
<protein>
    <recommendedName>
        <fullName evidence="3">F-box domain-containing protein</fullName>
    </recommendedName>
</protein>
<dbReference type="Proteomes" id="UP001362999">
    <property type="component" value="Unassembled WGS sequence"/>
</dbReference>
<sequence>MGKRLSPTRVPKRRLAATRPVISRTVPLPSSPPSAVYAVPKQTAAYAFFSLSEVVLYHFLEACSLSTLIALSHTSAYFRTLVKSLFRIRLTQIMEHFITHTNLASFFTLLHETDSAIGGSTVARVLTGGNWMPSNLNLYVRNGGVPKWEEYLNTVLYFRCEKQPEVDRGCLYATSSHTAFESAITGHVIMISESVDESIITPAVSSSNTLAMSVITSSTIVAMYPTLMNKRQAFDSWDRPTVAHCITLQKRGFKHSASTTSWTRRCEWNCPVLWRRVQNLRGVGMFCWGGLNNNFPDNGREGIPFSDVSLKWRLSDVCLNEYCPWSSRRWV</sequence>
<evidence type="ECO:0000313" key="2">
    <source>
        <dbReference type="Proteomes" id="UP001362999"/>
    </source>
</evidence>
<gene>
    <name evidence="1" type="ORF">R3P38DRAFT_2589382</name>
</gene>
<dbReference type="AlphaFoldDB" id="A0AAV9Z1I2"/>
<keyword evidence="2" id="KW-1185">Reference proteome</keyword>
<comment type="caution">
    <text evidence="1">The sequence shown here is derived from an EMBL/GenBank/DDBJ whole genome shotgun (WGS) entry which is preliminary data.</text>
</comment>
<proteinExistence type="predicted"/>
<dbReference type="EMBL" id="JAWWNJ010000242">
    <property type="protein sequence ID" value="KAK6967140.1"/>
    <property type="molecule type" value="Genomic_DNA"/>
</dbReference>
<reference evidence="1 2" key="1">
    <citation type="journal article" date="2024" name="J Genomics">
        <title>Draft genome sequencing and assembly of Favolaschia claudopus CIRM-BRFM 2984 isolated from oak limbs.</title>
        <authorList>
            <person name="Navarro D."/>
            <person name="Drula E."/>
            <person name="Chaduli D."/>
            <person name="Cazenave R."/>
            <person name="Ahrendt S."/>
            <person name="Wang J."/>
            <person name="Lipzen A."/>
            <person name="Daum C."/>
            <person name="Barry K."/>
            <person name="Grigoriev I.V."/>
            <person name="Favel A."/>
            <person name="Rosso M.N."/>
            <person name="Martin F."/>
        </authorList>
    </citation>
    <scope>NUCLEOTIDE SEQUENCE [LARGE SCALE GENOMIC DNA]</scope>
    <source>
        <strain evidence="1 2">CIRM-BRFM 2984</strain>
    </source>
</reference>
<evidence type="ECO:0008006" key="3">
    <source>
        <dbReference type="Google" id="ProtNLM"/>
    </source>
</evidence>
<evidence type="ECO:0000313" key="1">
    <source>
        <dbReference type="EMBL" id="KAK6967140.1"/>
    </source>
</evidence>
<accession>A0AAV9Z1I2</accession>
<name>A0AAV9Z1I2_9AGAR</name>